<dbReference type="VEuPathDB" id="GiardiaDB:SS50377_28844"/>
<proteinExistence type="predicted"/>
<name>V6LZF8_9EUKA</name>
<evidence type="ECO:0000256" key="1">
    <source>
        <dbReference type="SAM" id="Coils"/>
    </source>
</evidence>
<protein>
    <submittedName>
        <fullName evidence="2">Uncharacterized protein</fullName>
    </submittedName>
</protein>
<evidence type="ECO:0000313" key="2">
    <source>
        <dbReference type="EMBL" id="EST46204.1"/>
    </source>
</evidence>
<organism evidence="2">
    <name type="scientific">Spironucleus salmonicida</name>
    <dbReference type="NCBI Taxonomy" id="348837"/>
    <lineage>
        <taxon>Eukaryota</taxon>
        <taxon>Metamonada</taxon>
        <taxon>Diplomonadida</taxon>
        <taxon>Hexamitidae</taxon>
        <taxon>Hexamitinae</taxon>
        <taxon>Spironucleus</taxon>
    </lineage>
</organism>
<accession>V6LZF8</accession>
<reference evidence="2" key="1">
    <citation type="journal article" date="2014" name="PLoS Genet.">
        <title>The Genome of Spironucleus salmonicida Highlights a Fish Pathogen Adapted to Fluctuating Environments.</title>
        <authorList>
            <person name="Xu F."/>
            <person name="Jerlstrom-Hultqvist J."/>
            <person name="Einarsson E."/>
            <person name="Astvaldsson A."/>
            <person name="Svard S.G."/>
            <person name="Andersson J.O."/>
        </authorList>
    </citation>
    <scope>NUCLEOTIDE SEQUENCE</scope>
</reference>
<dbReference type="AlphaFoldDB" id="V6LZF8"/>
<feature type="coiled-coil region" evidence="1">
    <location>
        <begin position="229"/>
        <end position="317"/>
    </location>
</feature>
<keyword evidence="1" id="KW-0175">Coiled coil</keyword>
<gene>
    <name evidence="2" type="ORF">SS50377_13799</name>
</gene>
<dbReference type="EMBL" id="KI546083">
    <property type="protein sequence ID" value="EST46204.1"/>
    <property type="molecule type" value="Genomic_DNA"/>
</dbReference>
<sequence>MDPEESIYFTEIDILAQKAQVFQQILLYEKSIQGVEKLTALLLKAQKYSNNSVLFTELKRFFSPYEQKDMSQSSRNTGKQSNFIQKINQLYNKIGDRQRLVLDKYSNNKQDSLNLDSSQLTIIDLSNNVDYQQKLTFSKLQFKKLQDYMQQTCEEHGFDLRKDISTNIVDMLQYYFILICKLKSQIHSLEKSNQQILLQKLSIENELKWSKHCQETNFIPSNSEFFKQQQQLAETTAALTTEKAQLQEQLAETTAAMHTEKAQLQEQLAETTAALTTEKAQLQEQLAETTAALHTEKAQLQEQLAETTAAMHTEKAQLQEQLAETTAALAYREGTAPGTAGGNYRSTYN</sequence>